<gene>
    <name evidence="1" type="ORF">V8G54_012230</name>
</gene>
<sequence length="101" mass="11558">MQVLKSNPRKIQRSLDMPNAARVPCCVENKTTLMLIYCSNTLHASQHNQYQAVAGHKFIQSIPHKHILDKDISWQQFKNHNLVLFHLLTKIGSGETPENVI</sequence>
<evidence type="ECO:0000313" key="2">
    <source>
        <dbReference type="Proteomes" id="UP001374535"/>
    </source>
</evidence>
<proteinExistence type="predicted"/>
<accession>A0AAQ3S0E0</accession>
<evidence type="ECO:0000313" key="1">
    <source>
        <dbReference type="EMBL" id="WVZ14664.1"/>
    </source>
</evidence>
<dbReference type="AlphaFoldDB" id="A0AAQ3S0E0"/>
<protein>
    <submittedName>
        <fullName evidence="1">Uncharacterized protein</fullName>
    </submittedName>
</protein>
<dbReference type="Proteomes" id="UP001374535">
    <property type="component" value="Chromosome 4"/>
</dbReference>
<name>A0AAQ3S0E0_VIGMU</name>
<reference evidence="1 2" key="1">
    <citation type="journal article" date="2023" name="Life. Sci Alliance">
        <title>Evolutionary insights into 3D genome organization and epigenetic landscape of Vigna mungo.</title>
        <authorList>
            <person name="Junaid A."/>
            <person name="Singh B."/>
            <person name="Bhatia S."/>
        </authorList>
    </citation>
    <scope>NUCLEOTIDE SEQUENCE [LARGE SCALE GENOMIC DNA]</scope>
    <source>
        <strain evidence="1">Urdbean</strain>
    </source>
</reference>
<keyword evidence="2" id="KW-1185">Reference proteome</keyword>
<dbReference type="EMBL" id="CP144697">
    <property type="protein sequence ID" value="WVZ14664.1"/>
    <property type="molecule type" value="Genomic_DNA"/>
</dbReference>
<organism evidence="1 2">
    <name type="scientific">Vigna mungo</name>
    <name type="common">Black gram</name>
    <name type="synonym">Phaseolus mungo</name>
    <dbReference type="NCBI Taxonomy" id="3915"/>
    <lineage>
        <taxon>Eukaryota</taxon>
        <taxon>Viridiplantae</taxon>
        <taxon>Streptophyta</taxon>
        <taxon>Embryophyta</taxon>
        <taxon>Tracheophyta</taxon>
        <taxon>Spermatophyta</taxon>
        <taxon>Magnoliopsida</taxon>
        <taxon>eudicotyledons</taxon>
        <taxon>Gunneridae</taxon>
        <taxon>Pentapetalae</taxon>
        <taxon>rosids</taxon>
        <taxon>fabids</taxon>
        <taxon>Fabales</taxon>
        <taxon>Fabaceae</taxon>
        <taxon>Papilionoideae</taxon>
        <taxon>50 kb inversion clade</taxon>
        <taxon>NPAAA clade</taxon>
        <taxon>indigoferoid/millettioid clade</taxon>
        <taxon>Phaseoleae</taxon>
        <taxon>Vigna</taxon>
    </lineage>
</organism>